<dbReference type="InterPro" id="IPR035906">
    <property type="entry name" value="MetI-like_sf"/>
</dbReference>
<evidence type="ECO:0000313" key="9">
    <source>
        <dbReference type="EMBL" id="HIY78601.1"/>
    </source>
</evidence>
<name>A0A9D2CGR8_9FIRM</name>
<comment type="similarity">
    <text evidence="7">Belongs to the binding-protein-dependent transport system permease family.</text>
</comment>
<evidence type="ECO:0000256" key="6">
    <source>
        <dbReference type="ARBA" id="ARBA00023136"/>
    </source>
</evidence>
<feature type="transmembrane region" description="Helical" evidence="7">
    <location>
        <begin position="20"/>
        <end position="41"/>
    </location>
</feature>
<evidence type="ECO:0000256" key="3">
    <source>
        <dbReference type="ARBA" id="ARBA00022475"/>
    </source>
</evidence>
<evidence type="ECO:0000313" key="10">
    <source>
        <dbReference type="Proteomes" id="UP000824135"/>
    </source>
</evidence>
<dbReference type="Pfam" id="PF00528">
    <property type="entry name" value="BPD_transp_1"/>
    <property type="match status" value="1"/>
</dbReference>
<feature type="transmembrane region" description="Helical" evidence="7">
    <location>
        <begin position="198"/>
        <end position="223"/>
    </location>
</feature>
<keyword evidence="5 7" id="KW-1133">Transmembrane helix</keyword>
<dbReference type="CDD" id="cd06261">
    <property type="entry name" value="TM_PBP2"/>
    <property type="match status" value="1"/>
</dbReference>
<dbReference type="InterPro" id="IPR000515">
    <property type="entry name" value="MetI-like"/>
</dbReference>
<reference evidence="9" key="2">
    <citation type="submission" date="2021-04" db="EMBL/GenBank/DDBJ databases">
        <authorList>
            <person name="Gilroy R."/>
        </authorList>
    </citation>
    <scope>NUCLEOTIDE SEQUENCE</scope>
    <source>
        <strain evidence="9">CHK199-9574</strain>
    </source>
</reference>
<dbReference type="Proteomes" id="UP000824135">
    <property type="component" value="Unassembled WGS sequence"/>
</dbReference>
<evidence type="ECO:0000259" key="8">
    <source>
        <dbReference type="PROSITE" id="PS50928"/>
    </source>
</evidence>
<feature type="transmembrane region" description="Helical" evidence="7">
    <location>
        <begin position="123"/>
        <end position="144"/>
    </location>
</feature>
<evidence type="ECO:0000256" key="4">
    <source>
        <dbReference type="ARBA" id="ARBA00022692"/>
    </source>
</evidence>
<comment type="subcellular location">
    <subcellularLocation>
        <location evidence="1 7">Cell membrane</location>
        <topology evidence="1 7">Multi-pass membrane protein</topology>
    </subcellularLocation>
</comment>
<sequence length="293" mass="32937">MVKNALGKEIARRRRRKPSVAFIVVFILFCIYALTLIYAYLWTLMTTFKTEGDYYLDRVGFPKNWTFENYTGAFQELSASNKSLFSMLLNSVWYAFGGTFVAIAASTVSAYVVAKYKFPFRNVLYGVALVTMMLPIVGALPSQYTMYGTLGILDTPLMLITFANGLGFNFIMLHAFFKSLPWAYAEAAYLDGAGHMQVFFRVMLPQAVSVIMALSIVCFINTWNDYMNPILFLESYPTMSMGLFVYQQDTMQQGFNIPILFAGVVMSVIPVLALFVIFQDKIMTLTLGGGLKG</sequence>
<evidence type="ECO:0000256" key="1">
    <source>
        <dbReference type="ARBA" id="ARBA00004651"/>
    </source>
</evidence>
<dbReference type="PANTHER" id="PTHR43744">
    <property type="entry name" value="ABC TRANSPORTER PERMEASE PROTEIN MG189-RELATED-RELATED"/>
    <property type="match status" value="1"/>
</dbReference>
<dbReference type="AlphaFoldDB" id="A0A9D2CGR8"/>
<organism evidence="9 10">
    <name type="scientific">Candidatus Borkfalkia excrementavium</name>
    <dbReference type="NCBI Taxonomy" id="2838505"/>
    <lineage>
        <taxon>Bacteria</taxon>
        <taxon>Bacillati</taxon>
        <taxon>Bacillota</taxon>
        <taxon>Clostridia</taxon>
        <taxon>Christensenellales</taxon>
        <taxon>Christensenellaceae</taxon>
        <taxon>Candidatus Borkfalkia</taxon>
    </lineage>
</organism>
<feature type="domain" description="ABC transmembrane type-1" evidence="8">
    <location>
        <begin position="88"/>
        <end position="278"/>
    </location>
</feature>
<evidence type="ECO:0000256" key="5">
    <source>
        <dbReference type="ARBA" id="ARBA00022989"/>
    </source>
</evidence>
<feature type="transmembrane region" description="Helical" evidence="7">
    <location>
        <begin position="92"/>
        <end position="114"/>
    </location>
</feature>
<protein>
    <submittedName>
        <fullName evidence="9">Carbohydrate ABC transporter permease</fullName>
    </submittedName>
</protein>
<dbReference type="PROSITE" id="PS50928">
    <property type="entry name" value="ABC_TM1"/>
    <property type="match status" value="1"/>
</dbReference>
<comment type="caution">
    <text evidence="9">The sequence shown here is derived from an EMBL/GenBank/DDBJ whole genome shotgun (WGS) entry which is preliminary data.</text>
</comment>
<gene>
    <name evidence="9" type="ORF">H9728_06110</name>
</gene>
<feature type="transmembrane region" description="Helical" evidence="7">
    <location>
        <begin position="258"/>
        <end position="278"/>
    </location>
</feature>
<dbReference type="EMBL" id="DXCO01000038">
    <property type="protein sequence ID" value="HIY78601.1"/>
    <property type="molecule type" value="Genomic_DNA"/>
</dbReference>
<dbReference type="GO" id="GO:0005886">
    <property type="term" value="C:plasma membrane"/>
    <property type="evidence" value="ECO:0007669"/>
    <property type="project" value="UniProtKB-SubCell"/>
</dbReference>
<keyword evidence="2 7" id="KW-0813">Transport</keyword>
<keyword evidence="4 7" id="KW-0812">Transmembrane</keyword>
<dbReference type="PANTHER" id="PTHR43744:SF12">
    <property type="entry name" value="ABC TRANSPORTER PERMEASE PROTEIN MG189-RELATED"/>
    <property type="match status" value="1"/>
</dbReference>
<evidence type="ECO:0000256" key="7">
    <source>
        <dbReference type="RuleBase" id="RU363032"/>
    </source>
</evidence>
<dbReference type="GO" id="GO:0055085">
    <property type="term" value="P:transmembrane transport"/>
    <property type="evidence" value="ECO:0007669"/>
    <property type="project" value="InterPro"/>
</dbReference>
<keyword evidence="3" id="KW-1003">Cell membrane</keyword>
<feature type="transmembrane region" description="Helical" evidence="7">
    <location>
        <begin position="156"/>
        <end position="177"/>
    </location>
</feature>
<evidence type="ECO:0000256" key="2">
    <source>
        <dbReference type="ARBA" id="ARBA00022448"/>
    </source>
</evidence>
<keyword evidence="6 7" id="KW-0472">Membrane</keyword>
<dbReference type="SUPFAM" id="SSF161098">
    <property type="entry name" value="MetI-like"/>
    <property type="match status" value="1"/>
</dbReference>
<reference evidence="9" key="1">
    <citation type="journal article" date="2021" name="PeerJ">
        <title>Extensive microbial diversity within the chicken gut microbiome revealed by metagenomics and culture.</title>
        <authorList>
            <person name="Gilroy R."/>
            <person name="Ravi A."/>
            <person name="Getino M."/>
            <person name="Pursley I."/>
            <person name="Horton D.L."/>
            <person name="Alikhan N.F."/>
            <person name="Baker D."/>
            <person name="Gharbi K."/>
            <person name="Hall N."/>
            <person name="Watson M."/>
            <person name="Adriaenssens E.M."/>
            <person name="Foster-Nyarko E."/>
            <person name="Jarju S."/>
            <person name="Secka A."/>
            <person name="Antonio M."/>
            <person name="Oren A."/>
            <person name="Chaudhuri R.R."/>
            <person name="La Ragione R."/>
            <person name="Hildebrand F."/>
            <person name="Pallen M.J."/>
        </authorList>
    </citation>
    <scope>NUCLEOTIDE SEQUENCE</scope>
    <source>
        <strain evidence="9">CHK199-9574</strain>
    </source>
</reference>
<accession>A0A9D2CGR8</accession>
<proteinExistence type="inferred from homology"/>
<dbReference type="Gene3D" id="1.10.3720.10">
    <property type="entry name" value="MetI-like"/>
    <property type="match status" value="1"/>
</dbReference>